<gene>
    <name evidence="6" type="primary">mftE</name>
    <name evidence="6" type="ORF">F1721_28975</name>
</gene>
<dbReference type="InterPro" id="IPR003785">
    <property type="entry name" value="Creatininase/forma_Hydrolase"/>
</dbReference>
<proteinExistence type="inferred from homology"/>
<dbReference type="PANTHER" id="PTHR35005:SF1">
    <property type="entry name" value="2-AMINO-5-FORMYLAMINO-6-RIBOSYLAMINOPYRIMIDIN-4(3H)-ONE 5'-MONOPHOSPHATE DEFORMYLASE"/>
    <property type="match status" value="1"/>
</dbReference>
<dbReference type="Gene3D" id="3.40.50.10310">
    <property type="entry name" value="Creatininase"/>
    <property type="match status" value="1"/>
</dbReference>
<dbReference type="GO" id="GO:0016811">
    <property type="term" value="F:hydrolase activity, acting on carbon-nitrogen (but not peptide) bonds, in linear amides"/>
    <property type="evidence" value="ECO:0007669"/>
    <property type="project" value="TreeGrafter"/>
</dbReference>
<dbReference type="InterPro" id="IPR023871">
    <property type="entry name" value="MftE"/>
</dbReference>
<keyword evidence="4" id="KW-0862">Zinc</keyword>
<dbReference type="PANTHER" id="PTHR35005">
    <property type="entry name" value="3-DEHYDRO-SCYLLO-INOSOSE HYDROLASE"/>
    <property type="match status" value="1"/>
</dbReference>
<evidence type="ECO:0000256" key="2">
    <source>
        <dbReference type="ARBA" id="ARBA00022723"/>
    </source>
</evidence>
<dbReference type="Proteomes" id="UP000323946">
    <property type="component" value="Unassembled WGS sequence"/>
</dbReference>
<dbReference type="RefSeq" id="WP_150069994.1">
    <property type="nucleotide sequence ID" value="NZ_VWPH01000016.1"/>
</dbReference>
<comment type="cofactor">
    <cofactor evidence="1">
        <name>Zn(2+)</name>
        <dbReference type="ChEBI" id="CHEBI:29105"/>
    </cofactor>
</comment>
<dbReference type="InterPro" id="IPR024087">
    <property type="entry name" value="Creatininase-like_sf"/>
</dbReference>
<protein>
    <submittedName>
        <fullName evidence="6">Mycofactocin biosynthesis peptidyl-dipeptidase MftE</fullName>
    </submittedName>
</protein>
<dbReference type="SMR" id="A0A5M7BBJ1"/>
<evidence type="ECO:0000256" key="1">
    <source>
        <dbReference type="ARBA" id="ARBA00001947"/>
    </source>
</evidence>
<evidence type="ECO:0000313" key="6">
    <source>
        <dbReference type="EMBL" id="KAA5827026.1"/>
    </source>
</evidence>
<dbReference type="SUPFAM" id="SSF102215">
    <property type="entry name" value="Creatininase"/>
    <property type="match status" value="1"/>
</dbReference>
<evidence type="ECO:0000256" key="3">
    <source>
        <dbReference type="ARBA" id="ARBA00022801"/>
    </source>
</evidence>
<evidence type="ECO:0000313" key="7">
    <source>
        <dbReference type="Proteomes" id="UP000323946"/>
    </source>
</evidence>
<keyword evidence="7" id="KW-1185">Reference proteome</keyword>
<dbReference type="EMBL" id="VWPH01000016">
    <property type="protein sequence ID" value="KAA5827026.1"/>
    <property type="molecule type" value="Genomic_DNA"/>
</dbReference>
<accession>A0A5M7BBJ1</accession>
<comment type="similarity">
    <text evidence="5">Belongs to the creatininase superfamily.</text>
</comment>
<reference evidence="6 7" key="1">
    <citation type="submission" date="2019-09" db="EMBL/GenBank/DDBJ databases">
        <title>Draft genome sequence of the thermophilic Saccharopolyspora hirsuta VKM Ac-666T.</title>
        <authorList>
            <person name="Lobastova T.G."/>
            <person name="Fokina V."/>
            <person name="Bragin E.Y."/>
            <person name="Shtratnikova V.Y."/>
            <person name="Starodumova I.P."/>
            <person name="Tarlachkov S.V."/>
            <person name="Donova M.V."/>
        </authorList>
    </citation>
    <scope>NUCLEOTIDE SEQUENCE [LARGE SCALE GENOMIC DNA]</scope>
    <source>
        <strain evidence="6 7">VKM Ac-666</strain>
    </source>
</reference>
<keyword evidence="3" id="KW-0378">Hydrolase</keyword>
<dbReference type="Pfam" id="PF02633">
    <property type="entry name" value="Creatininase"/>
    <property type="match status" value="1"/>
</dbReference>
<dbReference type="NCBIfam" id="TIGR03964">
    <property type="entry name" value="mycofact_creat"/>
    <property type="match status" value="1"/>
</dbReference>
<dbReference type="GO" id="GO:0009231">
    <property type="term" value="P:riboflavin biosynthetic process"/>
    <property type="evidence" value="ECO:0007669"/>
    <property type="project" value="TreeGrafter"/>
</dbReference>
<comment type="caution">
    <text evidence="6">The sequence shown here is derived from an EMBL/GenBank/DDBJ whole genome shotgun (WGS) entry which is preliminary data.</text>
</comment>
<evidence type="ECO:0000256" key="4">
    <source>
        <dbReference type="ARBA" id="ARBA00022833"/>
    </source>
</evidence>
<name>A0A5M7BBJ1_SACHI</name>
<dbReference type="GO" id="GO:0046872">
    <property type="term" value="F:metal ion binding"/>
    <property type="evidence" value="ECO:0007669"/>
    <property type="project" value="UniProtKB-KW"/>
</dbReference>
<dbReference type="OrthoDB" id="9801445at2"/>
<sequence length="228" mass="24121">MTNLADLTWPDLAEPAVLAVPVGATEQHGPHLPFTVDTEIAVALCERLAQHRPVLVAPPVAYGSSGEHADFPGTLSIGQRAVELLLLELVRSADGYAGVVLVSAHGGNAEPLNRALRTLRAENRRVLAWSPSASPDDTHAGRTETSVMLALRPTAVRLDRAERGTTTPLPDLLPTLRAQGLAAVTPTGVLGDPRGATAEEGNRILTTWTRSLKTAVDAWTCENTERGG</sequence>
<organism evidence="6 7">
    <name type="scientific">Saccharopolyspora hirsuta</name>
    <dbReference type="NCBI Taxonomy" id="1837"/>
    <lineage>
        <taxon>Bacteria</taxon>
        <taxon>Bacillati</taxon>
        <taxon>Actinomycetota</taxon>
        <taxon>Actinomycetes</taxon>
        <taxon>Pseudonocardiales</taxon>
        <taxon>Pseudonocardiaceae</taxon>
        <taxon>Saccharopolyspora</taxon>
    </lineage>
</organism>
<dbReference type="AlphaFoldDB" id="A0A5M7BBJ1"/>
<evidence type="ECO:0000256" key="5">
    <source>
        <dbReference type="ARBA" id="ARBA00024029"/>
    </source>
</evidence>
<keyword evidence="2" id="KW-0479">Metal-binding</keyword>